<dbReference type="PIRSF" id="PIRSF000654">
    <property type="entry name" value="Integrin-linked_kinase"/>
    <property type="match status" value="1"/>
</dbReference>
<dbReference type="Pfam" id="PF00069">
    <property type="entry name" value="Pkinase"/>
    <property type="match status" value="1"/>
</dbReference>
<dbReference type="EMBL" id="KL198024">
    <property type="protein sequence ID" value="KDQ17155.1"/>
    <property type="molecule type" value="Genomic_DNA"/>
</dbReference>
<evidence type="ECO:0000256" key="1">
    <source>
        <dbReference type="SAM" id="MobiDB-lite"/>
    </source>
</evidence>
<dbReference type="PROSITE" id="PS00108">
    <property type="entry name" value="PROTEIN_KINASE_ST"/>
    <property type="match status" value="1"/>
</dbReference>
<dbReference type="InParanoid" id="A0A067MR22"/>
<dbReference type="PANTHER" id="PTHR44329">
    <property type="entry name" value="SERINE/THREONINE-PROTEIN KINASE TNNI3K-RELATED"/>
    <property type="match status" value="1"/>
</dbReference>
<sequence length="253" mass="28652">EMKVWQDLRHPNVLPFIGLYLHESKIYMLSPWMKEGDLLPYLRRNPHANRAQMVLQIAYGLLYLHTRGVIHGDLKGANILVSDAGEPRLADFGLSHRDIQESTVVHSLAFQNGGNPRWQSPELLTARNAKEAERTTASDMFAFGRVIIEVYTEEVPFANIPFHPAIMQMVMNGESPVRPTDREVIGRGLDDRMWDIAKDCSQHDPHARLDIRAAISRLLSTSAPSPQPQPRPSEPRRFFTLSSFTSSSSRSRS</sequence>
<dbReference type="InterPro" id="IPR011009">
    <property type="entry name" value="Kinase-like_dom_sf"/>
</dbReference>
<organism evidence="3 4">
    <name type="scientific">Botryobasidium botryosum (strain FD-172 SS1)</name>
    <dbReference type="NCBI Taxonomy" id="930990"/>
    <lineage>
        <taxon>Eukaryota</taxon>
        <taxon>Fungi</taxon>
        <taxon>Dikarya</taxon>
        <taxon>Basidiomycota</taxon>
        <taxon>Agaricomycotina</taxon>
        <taxon>Agaricomycetes</taxon>
        <taxon>Cantharellales</taxon>
        <taxon>Botryobasidiaceae</taxon>
        <taxon>Botryobasidium</taxon>
    </lineage>
</organism>
<accession>A0A067MR22</accession>
<proteinExistence type="predicted"/>
<dbReference type="Proteomes" id="UP000027195">
    <property type="component" value="Unassembled WGS sequence"/>
</dbReference>
<feature type="non-terminal residue" evidence="3">
    <location>
        <position position="1"/>
    </location>
</feature>
<dbReference type="AlphaFoldDB" id="A0A067MR22"/>
<dbReference type="STRING" id="930990.A0A067MR22"/>
<protein>
    <recommendedName>
        <fullName evidence="2">Protein kinase domain-containing protein</fullName>
    </recommendedName>
</protein>
<reference evidence="4" key="1">
    <citation type="journal article" date="2014" name="Proc. Natl. Acad. Sci. U.S.A.">
        <title>Extensive sampling of basidiomycete genomes demonstrates inadequacy of the white-rot/brown-rot paradigm for wood decay fungi.</title>
        <authorList>
            <person name="Riley R."/>
            <person name="Salamov A.A."/>
            <person name="Brown D.W."/>
            <person name="Nagy L.G."/>
            <person name="Floudas D."/>
            <person name="Held B.W."/>
            <person name="Levasseur A."/>
            <person name="Lombard V."/>
            <person name="Morin E."/>
            <person name="Otillar R."/>
            <person name="Lindquist E.A."/>
            <person name="Sun H."/>
            <person name="LaButti K.M."/>
            <person name="Schmutz J."/>
            <person name="Jabbour D."/>
            <person name="Luo H."/>
            <person name="Baker S.E."/>
            <person name="Pisabarro A.G."/>
            <person name="Walton J.D."/>
            <person name="Blanchette R.A."/>
            <person name="Henrissat B."/>
            <person name="Martin F."/>
            <person name="Cullen D."/>
            <person name="Hibbett D.S."/>
            <person name="Grigoriev I.V."/>
        </authorList>
    </citation>
    <scope>NUCLEOTIDE SEQUENCE [LARGE SCALE GENOMIC DNA]</scope>
    <source>
        <strain evidence="4">FD-172 SS1</strain>
    </source>
</reference>
<dbReference type="HOGENOM" id="CLU_000288_7_18_1"/>
<name>A0A067MR22_BOTB1</name>
<dbReference type="PANTHER" id="PTHR44329:SF214">
    <property type="entry name" value="PROTEIN KINASE DOMAIN-CONTAINING PROTEIN"/>
    <property type="match status" value="1"/>
</dbReference>
<dbReference type="GO" id="GO:0004674">
    <property type="term" value="F:protein serine/threonine kinase activity"/>
    <property type="evidence" value="ECO:0007669"/>
    <property type="project" value="TreeGrafter"/>
</dbReference>
<dbReference type="InterPro" id="IPR051681">
    <property type="entry name" value="Ser/Thr_Kinases-Pseudokinases"/>
</dbReference>
<feature type="compositionally biased region" description="Low complexity" evidence="1">
    <location>
        <begin position="238"/>
        <end position="253"/>
    </location>
</feature>
<dbReference type="SMART" id="SM00220">
    <property type="entry name" value="S_TKc"/>
    <property type="match status" value="1"/>
</dbReference>
<gene>
    <name evidence="3" type="ORF">BOTBODRAFT_105990</name>
</gene>
<dbReference type="InterPro" id="IPR008271">
    <property type="entry name" value="Ser/Thr_kinase_AS"/>
</dbReference>
<evidence type="ECO:0000313" key="3">
    <source>
        <dbReference type="EMBL" id="KDQ17155.1"/>
    </source>
</evidence>
<evidence type="ECO:0000259" key="2">
    <source>
        <dbReference type="PROSITE" id="PS50011"/>
    </source>
</evidence>
<dbReference type="SUPFAM" id="SSF56112">
    <property type="entry name" value="Protein kinase-like (PK-like)"/>
    <property type="match status" value="1"/>
</dbReference>
<dbReference type="Gene3D" id="1.10.510.10">
    <property type="entry name" value="Transferase(Phosphotransferase) domain 1"/>
    <property type="match status" value="1"/>
</dbReference>
<feature type="region of interest" description="Disordered" evidence="1">
    <location>
        <begin position="220"/>
        <end position="253"/>
    </location>
</feature>
<dbReference type="OrthoDB" id="4062651at2759"/>
<dbReference type="InterPro" id="IPR000719">
    <property type="entry name" value="Prot_kinase_dom"/>
</dbReference>
<feature type="domain" description="Protein kinase" evidence="2">
    <location>
        <begin position="1"/>
        <end position="219"/>
    </location>
</feature>
<evidence type="ECO:0000313" key="4">
    <source>
        <dbReference type="Proteomes" id="UP000027195"/>
    </source>
</evidence>
<dbReference type="PROSITE" id="PS50011">
    <property type="entry name" value="PROTEIN_KINASE_DOM"/>
    <property type="match status" value="1"/>
</dbReference>
<dbReference type="GO" id="GO:0005524">
    <property type="term" value="F:ATP binding"/>
    <property type="evidence" value="ECO:0007669"/>
    <property type="project" value="InterPro"/>
</dbReference>
<keyword evidence="4" id="KW-1185">Reference proteome</keyword>